<dbReference type="PROSITE" id="PS51674">
    <property type="entry name" value="4FE4S_WBL"/>
    <property type="match status" value="1"/>
</dbReference>
<dbReference type="InterPro" id="IPR003482">
    <property type="entry name" value="Whib"/>
</dbReference>
<evidence type="ECO:0000313" key="14">
    <source>
        <dbReference type="Proteomes" id="UP000808906"/>
    </source>
</evidence>
<comment type="similarity">
    <text evidence="2 11">Belongs to the WhiB family.</text>
</comment>
<dbReference type="Pfam" id="PF02467">
    <property type="entry name" value="Whib"/>
    <property type="match status" value="1"/>
</dbReference>
<evidence type="ECO:0000256" key="7">
    <source>
        <dbReference type="ARBA" id="ARBA00023015"/>
    </source>
</evidence>
<evidence type="ECO:0000256" key="2">
    <source>
        <dbReference type="ARBA" id="ARBA00006597"/>
    </source>
</evidence>
<evidence type="ECO:0000256" key="4">
    <source>
        <dbReference type="ARBA" id="ARBA00022723"/>
    </source>
</evidence>
<keyword evidence="11" id="KW-0963">Cytoplasm</keyword>
<dbReference type="HAMAP" id="MF_01479">
    <property type="entry name" value="WhiB"/>
    <property type="match status" value="1"/>
</dbReference>
<dbReference type="Proteomes" id="UP000808906">
    <property type="component" value="Unassembled WGS sequence"/>
</dbReference>
<dbReference type="GO" id="GO:0005737">
    <property type="term" value="C:cytoplasm"/>
    <property type="evidence" value="ECO:0007669"/>
    <property type="project" value="UniProtKB-SubCell"/>
</dbReference>
<evidence type="ECO:0000256" key="9">
    <source>
        <dbReference type="ARBA" id="ARBA00023157"/>
    </source>
</evidence>
<protein>
    <recommendedName>
        <fullName evidence="11">Transcriptional regulator WhiB</fullName>
    </recommendedName>
</protein>
<organism evidence="13 14">
    <name type="scientific">Rhodococcus hoagii</name>
    <name type="common">Corynebacterium equii</name>
    <dbReference type="NCBI Taxonomy" id="43767"/>
    <lineage>
        <taxon>Bacteria</taxon>
        <taxon>Bacillati</taxon>
        <taxon>Actinomycetota</taxon>
        <taxon>Actinomycetes</taxon>
        <taxon>Mycobacteriales</taxon>
        <taxon>Nocardiaceae</taxon>
        <taxon>Prescottella</taxon>
    </lineage>
</organism>
<dbReference type="GO" id="GO:0045892">
    <property type="term" value="P:negative regulation of DNA-templated transcription"/>
    <property type="evidence" value="ECO:0007669"/>
    <property type="project" value="TreeGrafter"/>
</dbReference>
<dbReference type="GO" id="GO:0046872">
    <property type="term" value="F:metal ion binding"/>
    <property type="evidence" value="ECO:0007669"/>
    <property type="project" value="UniProtKB-KW"/>
</dbReference>
<proteinExistence type="inferred from homology"/>
<comment type="caution">
    <text evidence="13">The sequence shown here is derived from an EMBL/GenBank/DDBJ whole genome shotgun (WGS) entry which is preliminary data.</text>
</comment>
<dbReference type="PANTHER" id="PTHR38839:SF2">
    <property type="entry name" value="TRANSCRIPTIONAL REGULATOR WHIB7-RELATED"/>
    <property type="match status" value="1"/>
</dbReference>
<dbReference type="InterPro" id="IPR034768">
    <property type="entry name" value="4FE4S_WBL"/>
</dbReference>
<evidence type="ECO:0000313" key="13">
    <source>
        <dbReference type="EMBL" id="MBM4567636.1"/>
    </source>
</evidence>
<accession>A0A9Q2PCF7</accession>
<dbReference type="EMBL" id="WUXR01000013">
    <property type="protein sequence ID" value="MBM4567636.1"/>
    <property type="molecule type" value="Genomic_DNA"/>
</dbReference>
<keyword evidence="10 11" id="KW-0804">Transcription</keyword>
<dbReference type="GO" id="GO:0045454">
    <property type="term" value="P:cell redox homeostasis"/>
    <property type="evidence" value="ECO:0007669"/>
    <property type="project" value="TreeGrafter"/>
</dbReference>
<comment type="PTM">
    <text evidence="11">The Fe-S cluster can be nitrosylated by nitric oxide (NO).</text>
</comment>
<dbReference type="GO" id="GO:0003677">
    <property type="term" value="F:DNA binding"/>
    <property type="evidence" value="ECO:0007669"/>
    <property type="project" value="UniProtKB-UniRule"/>
</dbReference>
<dbReference type="GO" id="GO:0051539">
    <property type="term" value="F:4 iron, 4 sulfur cluster binding"/>
    <property type="evidence" value="ECO:0007669"/>
    <property type="project" value="UniProtKB-UniRule"/>
</dbReference>
<feature type="binding site" evidence="11">
    <location>
        <position position="48"/>
    </location>
    <ligand>
        <name>[4Fe-4S] cluster</name>
        <dbReference type="ChEBI" id="CHEBI:49883"/>
    </ligand>
</feature>
<keyword evidence="3 11" id="KW-0004">4Fe-4S</keyword>
<feature type="binding site" evidence="11">
    <location>
        <position position="51"/>
    </location>
    <ligand>
        <name>[4Fe-4S] cluster</name>
        <dbReference type="ChEBI" id="CHEBI:49883"/>
    </ligand>
</feature>
<feature type="domain" description="4Fe-4S Wbl-type" evidence="12">
    <location>
        <begin position="23"/>
        <end position="81"/>
    </location>
</feature>
<keyword evidence="9 11" id="KW-1015">Disulfide bond</keyword>
<dbReference type="GO" id="GO:0035731">
    <property type="term" value="F:dinitrosyl-iron complex binding"/>
    <property type="evidence" value="ECO:0007669"/>
    <property type="project" value="UniProtKB-UniRule"/>
</dbReference>
<keyword evidence="7 11" id="KW-0805">Transcription regulation</keyword>
<evidence type="ECO:0000259" key="12">
    <source>
        <dbReference type="PROSITE" id="PS51674"/>
    </source>
</evidence>
<reference evidence="13" key="1">
    <citation type="submission" date="2019-11" db="EMBL/GenBank/DDBJ databases">
        <title>Spread of Macrolides and rifampicin resistant Rhodococcus equi in clinical isolates in the USA.</title>
        <authorList>
            <person name="Alvarez-Narvaez S."/>
            <person name="Huber L."/>
            <person name="Cohen N.D."/>
            <person name="Slovis N."/>
            <person name="Greiter M."/>
            <person name="Giguere S."/>
            <person name="Hart K."/>
        </authorList>
    </citation>
    <scope>NUCLEOTIDE SEQUENCE</scope>
    <source>
        <strain evidence="13">Lh_17</strain>
    </source>
</reference>
<evidence type="ECO:0000256" key="8">
    <source>
        <dbReference type="ARBA" id="ARBA00023125"/>
    </source>
</evidence>
<keyword evidence="4 11" id="KW-0479">Metal-binding</keyword>
<keyword evidence="8 11" id="KW-0238">DNA-binding</keyword>
<keyword evidence="6 11" id="KW-0411">Iron-sulfur</keyword>
<keyword evidence="5 11" id="KW-0408">Iron</keyword>
<dbReference type="AlphaFoldDB" id="A0A9Q2PCF7"/>
<comment type="PTM">
    <text evidence="11">Upon Fe-S cluster removal intramolecular disulfide bonds are formed.</text>
</comment>
<evidence type="ECO:0000256" key="10">
    <source>
        <dbReference type="ARBA" id="ARBA00023163"/>
    </source>
</evidence>
<dbReference type="PANTHER" id="PTHR38839">
    <property type="entry name" value="TRANSCRIPTIONAL REGULATOR WHID-RELATED"/>
    <property type="match status" value="1"/>
</dbReference>
<name>A0A9Q2PCF7_RHOHA</name>
<gene>
    <name evidence="11" type="primary">whiB</name>
    <name evidence="13" type="ORF">GS441_20115</name>
</gene>
<evidence type="ECO:0000256" key="5">
    <source>
        <dbReference type="ARBA" id="ARBA00023004"/>
    </source>
</evidence>
<evidence type="ECO:0000256" key="6">
    <source>
        <dbReference type="ARBA" id="ARBA00023014"/>
    </source>
</evidence>
<evidence type="ECO:0000256" key="11">
    <source>
        <dbReference type="HAMAP-Rule" id="MF_01479"/>
    </source>
</evidence>
<feature type="binding site" evidence="11">
    <location>
        <position position="24"/>
    </location>
    <ligand>
        <name>[4Fe-4S] cluster</name>
        <dbReference type="ChEBI" id="CHEBI:49883"/>
    </ligand>
</feature>
<sequence length="179" mass="19491">MRGDEVKLLSAILQDRPSMPDAACVGEDPDLWFAFEGTEERARAQRICAACPMRALCTEAAKASNEPHGVWGGHNFDATAEPDSSGTCKSGHDLGVWGQVIRPRNANPYLRCMACLPPPRPVGPKTHCIRGHEFTPENTVIVRDGKARACRVCKRDRQRASRALAKQLESTIGALEVSA</sequence>
<comment type="cofactor">
    <cofactor evidence="11">
        <name>[4Fe-4S] cluster</name>
        <dbReference type="ChEBI" id="CHEBI:49883"/>
    </cofactor>
    <text evidence="11">Binds 1 [4Fe-4S] cluster per subunit. Following nitrosylation of the [4Fe-4S] cluster binds 1 [4Fe-8(NO)] cluster per subunit.</text>
</comment>
<dbReference type="GO" id="GO:0047134">
    <property type="term" value="F:protein-disulfide reductase [NAD(P)H] activity"/>
    <property type="evidence" value="ECO:0007669"/>
    <property type="project" value="TreeGrafter"/>
</dbReference>
<evidence type="ECO:0000256" key="3">
    <source>
        <dbReference type="ARBA" id="ARBA00022485"/>
    </source>
</evidence>
<comment type="function">
    <text evidence="11">Acts as a transcriptional regulator. Probably redox-responsive. The apo- but not holo-form probably binds DNA.</text>
</comment>
<comment type="subcellular location">
    <subcellularLocation>
        <location evidence="1 11">Cytoplasm</location>
    </subcellularLocation>
</comment>
<evidence type="ECO:0000256" key="1">
    <source>
        <dbReference type="ARBA" id="ARBA00004496"/>
    </source>
</evidence>
<feature type="binding site" evidence="11">
    <location>
        <position position="57"/>
    </location>
    <ligand>
        <name>[4Fe-4S] cluster</name>
        <dbReference type="ChEBI" id="CHEBI:49883"/>
    </ligand>
</feature>